<dbReference type="Proteomes" id="UP000239197">
    <property type="component" value="Chromosome"/>
</dbReference>
<dbReference type="AlphaFoldDB" id="A0A2L1UPS1"/>
<proteinExistence type="predicted"/>
<protein>
    <submittedName>
        <fullName evidence="1">Uncharacterized protein</fullName>
    </submittedName>
</protein>
<dbReference type="OrthoDB" id="6505593at2"/>
<name>A0A2L1UPS1_9GAMM</name>
<dbReference type="RefSeq" id="WP_104922454.1">
    <property type="nucleotide sequence ID" value="NZ_CP019062.1"/>
</dbReference>
<dbReference type="KEGG" id="rox:BV494_08320"/>
<evidence type="ECO:0000313" key="1">
    <source>
        <dbReference type="EMBL" id="AVF34939.1"/>
    </source>
</evidence>
<organism evidence="1 2">
    <name type="scientific">Rahnella sikkimica</name>
    <dbReference type="NCBI Taxonomy" id="1805933"/>
    <lineage>
        <taxon>Bacteria</taxon>
        <taxon>Pseudomonadati</taxon>
        <taxon>Pseudomonadota</taxon>
        <taxon>Gammaproteobacteria</taxon>
        <taxon>Enterobacterales</taxon>
        <taxon>Yersiniaceae</taxon>
        <taxon>Rahnella</taxon>
    </lineage>
</organism>
<reference evidence="2" key="1">
    <citation type="submission" date="2017-01" db="EMBL/GenBank/DDBJ databases">
        <title>Genome sequence of Rouxiella sp. ERMR1:05.</title>
        <authorList>
            <person name="Kumar R."/>
            <person name="Singh D."/>
            <person name="Kumar S."/>
        </authorList>
    </citation>
    <scope>NUCLEOTIDE SEQUENCE [LARGE SCALE GENOMIC DNA]</scope>
    <source>
        <strain evidence="2">ERMR1:05</strain>
    </source>
</reference>
<keyword evidence="2" id="KW-1185">Reference proteome</keyword>
<dbReference type="EMBL" id="CP019062">
    <property type="protein sequence ID" value="AVF34939.1"/>
    <property type="molecule type" value="Genomic_DNA"/>
</dbReference>
<gene>
    <name evidence="1" type="ORF">BV494_08320</name>
</gene>
<accession>A0A2L1UPS1</accession>
<evidence type="ECO:0000313" key="2">
    <source>
        <dbReference type="Proteomes" id="UP000239197"/>
    </source>
</evidence>
<sequence>MSDSHDNPDVLLRTAQALEAAIAFSIASISISLPDVKTEVVESLRRNVAGSDNPTPTNDAIEHLVTLIETAAKPAINRNSE</sequence>